<dbReference type="GO" id="GO:0005829">
    <property type="term" value="C:cytosol"/>
    <property type="evidence" value="ECO:0007669"/>
    <property type="project" value="UniProtKB-UniRule"/>
</dbReference>
<comment type="similarity">
    <text evidence="1">Belongs to the LTN1 family.</text>
</comment>
<comment type="catalytic activity">
    <reaction evidence="1">
        <text>S-ubiquitinyl-[E2 ubiquitin-conjugating enzyme]-L-cysteine + [acceptor protein]-L-lysine = [E2 ubiquitin-conjugating enzyme]-L-cysteine + N(6)-ubiquitinyl-[acceptor protein]-L-lysine.</text>
        <dbReference type="EC" id="2.3.2.27"/>
    </reaction>
</comment>
<dbReference type="GO" id="GO:1990116">
    <property type="term" value="P:ribosome-associated ubiquitin-dependent protein catabolic process"/>
    <property type="evidence" value="ECO:0007669"/>
    <property type="project" value="UniProtKB-UniRule"/>
</dbReference>
<evidence type="ECO:0000313" key="5">
    <source>
        <dbReference type="Proteomes" id="UP000268093"/>
    </source>
</evidence>
<name>A0A433D8N6_9FUNG</name>
<keyword evidence="1" id="KW-0833">Ubl conjugation pathway</keyword>
<evidence type="ECO:0000313" key="4">
    <source>
        <dbReference type="EMBL" id="RUP46971.1"/>
    </source>
</evidence>
<dbReference type="Pfam" id="PF22958">
    <property type="entry name" value="Ltn1_1st"/>
    <property type="match status" value="1"/>
</dbReference>
<keyword evidence="1" id="KW-0863">Zinc-finger</keyword>
<dbReference type="GO" id="GO:0072344">
    <property type="term" value="P:rescue of stalled ribosome"/>
    <property type="evidence" value="ECO:0007669"/>
    <property type="project" value="UniProtKB-UniRule"/>
</dbReference>
<feature type="region of interest" description="Disordered" evidence="2">
    <location>
        <begin position="1"/>
        <end position="21"/>
    </location>
</feature>
<dbReference type="GO" id="GO:0061630">
    <property type="term" value="F:ubiquitin protein ligase activity"/>
    <property type="evidence" value="ECO:0007669"/>
    <property type="project" value="UniProtKB-UniRule"/>
</dbReference>
<evidence type="ECO:0000256" key="2">
    <source>
        <dbReference type="SAM" id="MobiDB-lite"/>
    </source>
</evidence>
<protein>
    <recommendedName>
        <fullName evidence="1">E3 ubiquitin-protein ligase listerin</fullName>
        <ecNumber evidence="1">2.3.2.27</ecNumber>
    </recommendedName>
    <alternativeName>
        <fullName evidence="1">RING-type E3 ubiquitin transferase listerin</fullName>
    </alternativeName>
</protein>
<dbReference type="GO" id="GO:0008270">
    <property type="term" value="F:zinc ion binding"/>
    <property type="evidence" value="ECO:0007669"/>
    <property type="project" value="UniProtKB-KW"/>
</dbReference>
<comment type="caution">
    <text evidence="4">The sequence shown here is derived from an EMBL/GenBank/DDBJ whole genome shotgun (WGS) entry which is preliminary data.</text>
</comment>
<reference evidence="4 5" key="1">
    <citation type="journal article" date="2018" name="New Phytol.">
        <title>Phylogenomics of Endogonaceae and evolution of mycorrhizas within Mucoromycota.</title>
        <authorList>
            <person name="Chang Y."/>
            <person name="Desiro A."/>
            <person name="Na H."/>
            <person name="Sandor L."/>
            <person name="Lipzen A."/>
            <person name="Clum A."/>
            <person name="Barry K."/>
            <person name="Grigoriev I.V."/>
            <person name="Martin F.M."/>
            <person name="Stajich J.E."/>
            <person name="Smith M.E."/>
            <person name="Bonito G."/>
            <person name="Spatafora J.W."/>
        </authorList>
    </citation>
    <scope>NUCLEOTIDE SEQUENCE [LARGE SCALE GENOMIC DNA]</scope>
    <source>
        <strain evidence="4 5">GMNB39</strain>
    </source>
</reference>
<comment type="subunit">
    <text evidence="1">Component of the ribosome quality control complex (RQC).</text>
</comment>
<keyword evidence="1" id="KW-0479">Metal-binding</keyword>
<sequence length="181" mass="19971">MGKDTNKPRVKGNLKPASSSRAADLVSNAATTLPIADLGGFAQFAGVSMSRSGSTDSSSFDNVGAVQFDPDLRVILKMTMKRDTTTKLKALEELEDYLKGKEEGDTSVGAMLELWTKIYIKLTIDVDRRVRVLTNSVHLQIVHNMKKKFAPHLKDVIGAWVCSFFDQYVDVAKLAKEAYQV</sequence>
<dbReference type="AlphaFoldDB" id="A0A433D8N6"/>
<dbReference type="UniPathway" id="UPA00143"/>
<dbReference type="InterPro" id="IPR039795">
    <property type="entry name" value="LTN1/Rkr1"/>
</dbReference>
<feature type="domain" description="E3 ubiquitin-protein ligase listerin N-terminal" evidence="3">
    <location>
        <begin position="69"/>
        <end position="180"/>
    </location>
</feature>
<dbReference type="GO" id="GO:0043023">
    <property type="term" value="F:ribosomal large subunit binding"/>
    <property type="evidence" value="ECO:0007669"/>
    <property type="project" value="TreeGrafter"/>
</dbReference>
<keyword evidence="1" id="KW-0808">Transferase</keyword>
<dbReference type="PANTHER" id="PTHR12389:SF0">
    <property type="entry name" value="E3 UBIQUITIN-PROTEIN LIGASE LISTERIN"/>
    <property type="match status" value="1"/>
</dbReference>
<dbReference type="GO" id="GO:0016567">
    <property type="term" value="P:protein ubiquitination"/>
    <property type="evidence" value="ECO:0007669"/>
    <property type="project" value="UniProtKB-UniPathway"/>
</dbReference>
<dbReference type="OrthoDB" id="6108at2759"/>
<dbReference type="EMBL" id="RBNI01005140">
    <property type="protein sequence ID" value="RUP46971.1"/>
    <property type="molecule type" value="Genomic_DNA"/>
</dbReference>
<dbReference type="InterPro" id="IPR054476">
    <property type="entry name" value="Ltn1_N"/>
</dbReference>
<accession>A0A433D8N6</accession>
<dbReference type="GO" id="GO:1990112">
    <property type="term" value="C:RQC complex"/>
    <property type="evidence" value="ECO:0007669"/>
    <property type="project" value="UniProtKB-UniRule"/>
</dbReference>
<comment type="pathway">
    <text evidence="1">Protein modification; protein ubiquitination.</text>
</comment>
<dbReference type="EC" id="2.3.2.27" evidence="1"/>
<dbReference type="PANTHER" id="PTHR12389">
    <property type="entry name" value="ZINC FINGER PROTEIN 294"/>
    <property type="match status" value="1"/>
</dbReference>
<evidence type="ECO:0000259" key="3">
    <source>
        <dbReference type="Pfam" id="PF22958"/>
    </source>
</evidence>
<keyword evidence="1" id="KW-0862">Zinc</keyword>
<comment type="function">
    <text evidence="1">E3 ubiquitin-protein ligase. Component of the ribosome quality control complex (RQC), a ribosome-associated complex that mediates ubiquitination and extraction of incompletely synthesized nascent chains for proteasomal degradation.</text>
</comment>
<proteinExistence type="inferred from homology"/>
<organism evidence="4 5">
    <name type="scientific">Jimgerdemannia flammicorona</name>
    <dbReference type="NCBI Taxonomy" id="994334"/>
    <lineage>
        <taxon>Eukaryota</taxon>
        <taxon>Fungi</taxon>
        <taxon>Fungi incertae sedis</taxon>
        <taxon>Mucoromycota</taxon>
        <taxon>Mucoromycotina</taxon>
        <taxon>Endogonomycetes</taxon>
        <taxon>Endogonales</taxon>
        <taxon>Endogonaceae</taxon>
        <taxon>Jimgerdemannia</taxon>
    </lineage>
</organism>
<keyword evidence="5" id="KW-1185">Reference proteome</keyword>
<gene>
    <name evidence="4" type="ORF">BC936DRAFT_146315</name>
</gene>
<dbReference type="Proteomes" id="UP000268093">
    <property type="component" value="Unassembled WGS sequence"/>
</dbReference>
<evidence type="ECO:0000256" key="1">
    <source>
        <dbReference type="RuleBase" id="RU367090"/>
    </source>
</evidence>